<keyword evidence="2" id="KW-1185">Reference proteome</keyword>
<organism evidence="1 2">
    <name type="scientific">Blastomonas marina</name>
    <dbReference type="NCBI Taxonomy" id="1867408"/>
    <lineage>
        <taxon>Bacteria</taxon>
        <taxon>Pseudomonadati</taxon>
        <taxon>Pseudomonadota</taxon>
        <taxon>Alphaproteobacteria</taxon>
        <taxon>Sphingomonadales</taxon>
        <taxon>Sphingomonadaceae</taxon>
        <taxon>Blastomonas</taxon>
    </lineage>
</organism>
<accession>A0ABQ1F8S2</accession>
<evidence type="ECO:0000313" key="1">
    <source>
        <dbReference type="EMBL" id="GGA02545.1"/>
    </source>
</evidence>
<name>A0ABQ1F8S2_9SPHN</name>
<evidence type="ECO:0000313" key="2">
    <source>
        <dbReference type="Proteomes" id="UP000603317"/>
    </source>
</evidence>
<dbReference type="EMBL" id="BMID01000001">
    <property type="protein sequence ID" value="GGA02545.1"/>
    <property type="molecule type" value="Genomic_DNA"/>
</dbReference>
<reference evidence="2" key="1">
    <citation type="journal article" date="2019" name="Int. J. Syst. Evol. Microbiol.">
        <title>The Global Catalogue of Microorganisms (GCM) 10K type strain sequencing project: providing services to taxonomists for standard genome sequencing and annotation.</title>
        <authorList>
            <consortium name="The Broad Institute Genomics Platform"/>
            <consortium name="The Broad Institute Genome Sequencing Center for Infectious Disease"/>
            <person name="Wu L."/>
            <person name="Ma J."/>
        </authorList>
    </citation>
    <scope>NUCLEOTIDE SEQUENCE [LARGE SCALE GENOMIC DNA]</scope>
    <source>
        <strain evidence="2">CGMCC 1.15297</strain>
    </source>
</reference>
<comment type="caution">
    <text evidence="1">The sequence shown here is derived from an EMBL/GenBank/DDBJ whole genome shotgun (WGS) entry which is preliminary data.</text>
</comment>
<proteinExistence type="predicted"/>
<gene>
    <name evidence="1" type="ORF">GCM10010923_09160</name>
</gene>
<dbReference type="Proteomes" id="UP000603317">
    <property type="component" value="Unassembled WGS sequence"/>
</dbReference>
<sequence length="127" mass="14398">MPSGRFPKSGRHLVTVRIRPIAAPDFRITRWECDRGLGWYRGALLLVRYNDPQSQVGIRTMGEAASVLIRLGQLEEARDLLVDASEITRERLASAPEFDAVARRQLDEAGPIFLDRVRTDWLLSRAP</sequence>
<evidence type="ECO:0008006" key="3">
    <source>
        <dbReference type="Google" id="ProtNLM"/>
    </source>
</evidence>
<protein>
    <recommendedName>
        <fullName evidence="3">MalT-like TPR region domain-containing protein</fullName>
    </recommendedName>
</protein>